<dbReference type="PANTHER" id="PTHR37327:SF1">
    <property type="entry name" value="MICROTUBULE INTERACTING AND TRANSPORT DOMAIN-CONTAINING PROTEIN"/>
    <property type="match status" value="1"/>
</dbReference>
<dbReference type="PANTHER" id="PTHR37327">
    <property type="entry name" value="CHROMOSOME 1, WHOLE GENOME SHOTGUN SEQUENCE"/>
    <property type="match status" value="1"/>
</dbReference>
<protein>
    <submittedName>
        <fullName evidence="2">Uncharacterized protein</fullName>
    </submittedName>
</protein>
<dbReference type="VEuPathDB" id="FungiDB:KRP23_1475"/>
<dbReference type="AlphaFoldDB" id="H3GYX5"/>
<feature type="region of interest" description="Disordered" evidence="1">
    <location>
        <begin position="177"/>
        <end position="202"/>
    </location>
</feature>
<reference evidence="2" key="2">
    <citation type="submission" date="2015-06" db="UniProtKB">
        <authorList>
            <consortium name="EnsemblProtists"/>
        </authorList>
    </citation>
    <scope>IDENTIFICATION</scope>
    <source>
        <strain evidence="2">Pr102</strain>
    </source>
</reference>
<accession>H3GYX5</accession>
<keyword evidence="3" id="KW-1185">Reference proteome</keyword>
<dbReference type="OMA" id="EQMPTLN"/>
<dbReference type="HOGENOM" id="CLU_047084_0_0_1"/>
<sequence>MQPAHEGEEPPLDDAVEEEEEEEEVEVFSASAPSSDRVSLLPNAPRRCVSKEMLEQMPTLNINTRYHEVAVPRPFGCFHLMQLIEKSIQVGALFSPKLFVPKEIWQQDRVKLAGVPLKLDVFHQLKQGLEKTSHALPLSSDTAKAAFVKELDALLEFARQERVHLIRSFPFLPQDKSSAAPPLARRGSHINNTEEGGAEGPASGIGKLTNLAFGFGRMVKKQAIAAVERVGAAPSVSVSMDELDEYAAVLYADGTQEQVNEPSAATESPQLDATTLKKLEDLGELVRLRGSKALRLIWVSRVCEAIFLDEVVIELVMRDVHSLLDIYLRRLTRQFGEFTVEQAVLKRHPSVSA</sequence>
<feature type="region of interest" description="Disordered" evidence="1">
    <location>
        <begin position="1"/>
        <end position="38"/>
    </location>
</feature>
<dbReference type="eggNOG" id="ENOG502SAG5">
    <property type="taxonomic scope" value="Eukaryota"/>
</dbReference>
<feature type="compositionally biased region" description="Acidic residues" evidence="1">
    <location>
        <begin position="9"/>
        <end position="26"/>
    </location>
</feature>
<dbReference type="EnsemblProtists" id="Phyra82944">
    <property type="protein sequence ID" value="Phyra82944"/>
    <property type="gene ID" value="Phyra82944"/>
</dbReference>
<dbReference type="InParanoid" id="H3GYX5"/>
<evidence type="ECO:0000313" key="3">
    <source>
        <dbReference type="Proteomes" id="UP000005238"/>
    </source>
</evidence>
<name>H3GYX5_PHYRM</name>
<reference evidence="3" key="1">
    <citation type="journal article" date="2006" name="Science">
        <title>Phytophthora genome sequences uncover evolutionary origins and mechanisms of pathogenesis.</title>
        <authorList>
            <person name="Tyler B.M."/>
            <person name="Tripathy S."/>
            <person name="Zhang X."/>
            <person name="Dehal P."/>
            <person name="Jiang R.H."/>
            <person name="Aerts A."/>
            <person name="Arredondo F.D."/>
            <person name="Baxter L."/>
            <person name="Bensasson D."/>
            <person name="Beynon J.L."/>
            <person name="Chapman J."/>
            <person name="Damasceno C.M."/>
            <person name="Dorrance A.E."/>
            <person name="Dou D."/>
            <person name="Dickerman A.W."/>
            <person name="Dubchak I.L."/>
            <person name="Garbelotto M."/>
            <person name="Gijzen M."/>
            <person name="Gordon S.G."/>
            <person name="Govers F."/>
            <person name="Grunwald N.J."/>
            <person name="Huang W."/>
            <person name="Ivors K.L."/>
            <person name="Jones R.W."/>
            <person name="Kamoun S."/>
            <person name="Krampis K."/>
            <person name="Lamour K.H."/>
            <person name="Lee M.K."/>
            <person name="McDonald W.H."/>
            <person name="Medina M."/>
            <person name="Meijer H.J."/>
            <person name="Nordberg E.K."/>
            <person name="Maclean D.J."/>
            <person name="Ospina-Giraldo M.D."/>
            <person name="Morris P.F."/>
            <person name="Phuntumart V."/>
            <person name="Putnam N.H."/>
            <person name="Rash S."/>
            <person name="Rose J.K."/>
            <person name="Sakihama Y."/>
            <person name="Salamov A.A."/>
            <person name="Savidor A."/>
            <person name="Scheuring C.F."/>
            <person name="Smith B.M."/>
            <person name="Sobral B.W."/>
            <person name="Terry A."/>
            <person name="Torto-Alalibo T.A."/>
            <person name="Win J."/>
            <person name="Xu Z."/>
            <person name="Zhang H."/>
            <person name="Grigoriev I.V."/>
            <person name="Rokhsar D.S."/>
            <person name="Boore J.L."/>
        </authorList>
    </citation>
    <scope>NUCLEOTIDE SEQUENCE [LARGE SCALE GENOMIC DNA]</scope>
    <source>
        <strain evidence="3">Pr102</strain>
    </source>
</reference>
<evidence type="ECO:0000313" key="2">
    <source>
        <dbReference type="EnsemblProtists" id="Phyra82944"/>
    </source>
</evidence>
<evidence type="ECO:0000256" key="1">
    <source>
        <dbReference type="SAM" id="MobiDB-lite"/>
    </source>
</evidence>
<dbReference type="EMBL" id="DS566077">
    <property type="status" value="NOT_ANNOTATED_CDS"/>
    <property type="molecule type" value="Genomic_DNA"/>
</dbReference>
<dbReference type="VEuPathDB" id="FungiDB:KRP22_1163"/>
<proteinExistence type="predicted"/>
<dbReference type="Proteomes" id="UP000005238">
    <property type="component" value="Unassembled WGS sequence"/>
</dbReference>
<organism evidence="2 3">
    <name type="scientific">Phytophthora ramorum</name>
    <name type="common">Sudden oak death agent</name>
    <dbReference type="NCBI Taxonomy" id="164328"/>
    <lineage>
        <taxon>Eukaryota</taxon>
        <taxon>Sar</taxon>
        <taxon>Stramenopiles</taxon>
        <taxon>Oomycota</taxon>
        <taxon>Peronosporomycetes</taxon>
        <taxon>Peronosporales</taxon>
        <taxon>Peronosporaceae</taxon>
        <taxon>Phytophthora</taxon>
    </lineage>
</organism>